<feature type="compositionally biased region" description="Polar residues" evidence="3">
    <location>
        <begin position="127"/>
        <end position="145"/>
    </location>
</feature>
<evidence type="ECO:0000313" key="4">
    <source>
        <dbReference type="EMBL" id="KRK27105.1"/>
    </source>
</evidence>
<name>A0A837REP1_LACPE</name>
<protein>
    <recommendedName>
        <fullName evidence="2">Stress response regulator gls24 homolog</fullName>
    </recommendedName>
</protein>
<gene>
    <name evidence="4" type="ORF">FD24_GL000253</name>
</gene>
<evidence type="ECO:0000256" key="1">
    <source>
        <dbReference type="ARBA" id="ARBA00005721"/>
    </source>
</evidence>
<evidence type="ECO:0000256" key="2">
    <source>
        <dbReference type="ARBA" id="ARBA00039575"/>
    </source>
</evidence>
<dbReference type="Proteomes" id="UP000051020">
    <property type="component" value="Unassembled WGS sequence"/>
</dbReference>
<dbReference type="AlphaFoldDB" id="A0A837REP1"/>
<organism evidence="4 5">
    <name type="scientific">Lactiplantibacillus pentosus DSM 20314</name>
    <dbReference type="NCBI Taxonomy" id="1423791"/>
    <lineage>
        <taxon>Bacteria</taxon>
        <taxon>Bacillati</taxon>
        <taxon>Bacillota</taxon>
        <taxon>Bacilli</taxon>
        <taxon>Lactobacillales</taxon>
        <taxon>Lactobacillaceae</taxon>
        <taxon>Lactiplantibacillus</taxon>
    </lineage>
</organism>
<dbReference type="EMBL" id="AZCU01000001">
    <property type="protein sequence ID" value="KRK27105.1"/>
    <property type="molecule type" value="Genomic_DNA"/>
</dbReference>
<feature type="region of interest" description="Disordered" evidence="3">
    <location>
        <begin position="123"/>
        <end position="145"/>
    </location>
</feature>
<reference evidence="4 5" key="1">
    <citation type="journal article" date="2015" name="Genome Announc.">
        <title>Expanding the biotechnology potential of lactobacilli through comparative genomics of 213 strains and associated genera.</title>
        <authorList>
            <person name="Sun Z."/>
            <person name="Harris H.M."/>
            <person name="McCann A."/>
            <person name="Guo C."/>
            <person name="Argimon S."/>
            <person name="Zhang W."/>
            <person name="Yang X."/>
            <person name="Jeffery I.B."/>
            <person name="Cooney J.C."/>
            <person name="Kagawa T.F."/>
            <person name="Liu W."/>
            <person name="Song Y."/>
            <person name="Salvetti E."/>
            <person name="Wrobel A."/>
            <person name="Rasinkangas P."/>
            <person name="Parkhill J."/>
            <person name="Rea M.C."/>
            <person name="O'Sullivan O."/>
            <person name="Ritari J."/>
            <person name="Douillard F.P."/>
            <person name="Paul Ross R."/>
            <person name="Yang R."/>
            <person name="Briner A.E."/>
            <person name="Felis G.E."/>
            <person name="de Vos W.M."/>
            <person name="Barrangou R."/>
            <person name="Klaenhammer T.R."/>
            <person name="Caufield P.W."/>
            <person name="Cui Y."/>
            <person name="Zhang H."/>
            <person name="O'Toole P.W."/>
        </authorList>
    </citation>
    <scope>NUCLEOTIDE SEQUENCE [LARGE SCALE GENOMIC DNA]</scope>
    <source>
        <strain evidence="4 5">DSM 20314</strain>
    </source>
</reference>
<proteinExistence type="inferred from homology"/>
<evidence type="ECO:0000256" key="3">
    <source>
        <dbReference type="SAM" id="MobiDB-lite"/>
    </source>
</evidence>
<comment type="caution">
    <text evidence="4">The sequence shown here is derived from an EMBL/GenBank/DDBJ whole genome shotgun (WGS) entry which is preliminary data.</text>
</comment>
<dbReference type="InterPro" id="IPR005531">
    <property type="entry name" value="Asp23"/>
</dbReference>
<comment type="similarity">
    <text evidence="1">Belongs to the asp23 family.</text>
</comment>
<dbReference type="PANTHER" id="PTHR34297">
    <property type="entry name" value="HYPOTHETICAL CYTOSOLIC PROTEIN-RELATED"/>
    <property type="match status" value="1"/>
</dbReference>
<sequence length="145" mass="16230">MGGITMAQPEQQLQTQLTFDDGVIEKIAGLASRNVDGVLSLEGGMLSNLTNRFRDEADPTQGVDAQVGKKQVALDMTMIVEYGKDMRQIFNQICQRVKQDVERYTGLQVIEIKVHVSDVMSKRDWQDQATGKPNTNQSTDNRQVE</sequence>
<evidence type="ECO:0000313" key="5">
    <source>
        <dbReference type="Proteomes" id="UP000051020"/>
    </source>
</evidence>
<accession>A0A837REP1</accession>
<dbReference type="Pfam" id="PF03780">
    <property type="entry name" value="Asp23"/>
    <property type="match status" value="1"/>
</dbReference>
<dbReference type="PANTHER" id="PTHR34297:SF3">
    <property type="entry name" value="ALKALINE SHOCK PROTEIN 23"/>
    <property type="match status" value="1"/>
</dbReference>